<dbReference type="Proteomes" id="UP000244189">
    <property type="component" value="Unassembled WGS sequence"/>
</dbReference>
<gene>
    <name evidence="2" type="ORF">C8J26_1123</name>
</gene>
<sequence>MSAVNGTAPTAQAVRNLIRGTSAQFSEKSRGPDHGEGHRVPRRLSYDVDDLRAQPWKKVGDGSHAQGVIHREALVQSAKEQRRQDWKELPNRRLREIREQRDTLAAELAALVAQGQAPIGRPATLRHEIERLDATIAQADGRLRRVDITVLEALLEKIDFATGALFPSYETIADWAVCSRNAAIDAVKRLKGRGFVDWVRRSIRTNNDGEFAPQREQTSNAYYFDHRRSMAPRTWQRYMQILVAKLRRLGAVPAAVARGAPAAPREVQYAPLRAALASAASSFDNAST</sequence>
<evidence type="ECO:0000256" key="1">
    <source>
        <dbReference type="SAM" id="MobiDB-lite"/>
    </source>
</evidence>
<keyword evidence="3" id="KW-1185">Reference proteome</keyword>
<dbReference type="AlphaFoldDB" id="A0A2T5GN97"/>
<reference evidence="2 3" key="1">
    <citation type="submission" date="2018-04" db="EMBL/GenBank/DDBJ databases">
        <title>Genomic Encyclopedia of Type Strains, Phase III (KMG-III): the genomes of soil and plant-associated and newly described type strains.</title>
        <authorList>
            <person name="Whitman W."/>
        </authorList>
    </citation>
    <scope>NUCLEOTIDE SEQUENCE [LARGE SCALE GENOMIC DNA]</scope>
    <source>
        <strain evidence="2 3">MA101b</strain>
    </source>
</reference>
<comment type="caution">
    <text evidence="2">The sequence shown here is derived from an EMBL/GenBank/DDBJ whole genome shotgun (WGS) entry which is preliminary data.</text>
</comment>
<protein>
    <submittedName>
        <fullName evidence="2">Uncharacterized protein</fullName>
    </submittedName>
</protein>
<accession>A0A2T5GN97</accession>
<name>A0A2T5GN97_9SPHN</name>
<evidence type="ECO:0000313" key="3">
    <source>
        <dbReference type="Proteomes" id="UP000244189"/>
    </source>
</evidence>
<feature type="region of interest" description="Disordered" evidence="1">
    <location>
        <begin position="21"/>
        <end position="46"/>
    </location>
</feature>
<organism evidence="2 3">
    <name type="scientific">Sphingomonas aurantiaca</name>
    <dbReference type="NCBI Taxonomy" id="185949"/>
    <lineage>
        <taxon>Bacteria</taxon>
        <taxon>Pseudomonadati</taxon>
        <taxon>Pseudomonadota</taxon>
        <taxon>Alphaproteobacteria</taxon>
        <taxon>Sphingomonadales</taxon>
        <taxon>Sphingomonadaceae</taxon>
        <taxon>Sphingomonas</taxon>
    </lineage>
</organism>
<dbReference type="RefSeq" id="WP_107957103.1">
    <property type="nucleotide sequence ID" value="NZ_QAOG01000002.1"/>
</dbReference>
<dbReference type="EMBL" id="QAOG01000002">
    <property type="protein sequence ID" value="PTQ60810.1"/>
    <property type="molecule type" value="Genomic_DNA"/>
</dbReference>
<feature type="compositionally biased region" description="Basic and acidic residues" evidence="1">
    <location>
        <begin position="27"/>
        <end position="46"/>
    </location>
</feature>
<proteinExistence type="predicted"/>
<evidence type="ECO:0000313" key="2">
    <source>
        <dbReference type="EMBL" id="PTQ60810.1"/>
    </source>
</evidence>